<reference evidence="1 2" key="1">
    <citation type="submission" date="2017-10" db="EMBL/GenBank/DDBJ databases">
        <title>Sequencing the genomes of 1000 actinobacteria strains.</title>
        <authorList>
            <person name="Klenk H.-P."/>
        </authorList>
    </citation>
    <scope>NUCLEOTIDE SEQUENCE [LARGE SCALE GENOMIC DNA]</scope>
    <source>
        <strain evidence="1 2">DSM 21801</strain>
    </source>
</reference>
<comment type="caution">
    <text evidence="1">The sequence shown here is derived from an EMBL/GenBank/DDBJ whole genome shotgun (WGS) entry which is preliminary data.</text>
</comment>
<dbReference type="RefSeq" id="WP_098468935.1">
    <property type="nucleotide sequence ID" value="NZ_PDJD01000001.1"/>
</dbReference>
<accession>A0A2A9D0T8</accession>
<gene>
    <name evidence="1" type="ORF">ATL40_1451</name>
</gene>
<dbReference type="EMBL" id="PDJD01000001">
    <property type="protein sequence ID" value="PFG19875.1"/>
    <property type="molecule type" value="Genomic_DNA"/>
</dbReference>
<name>A0A2A9D0T8_9MICO</name>
<dbReference type="AlphaFoldDB" id="A0A2A9D0T8"/>
<sequence>MVNRATRRKVARKQFREKLAEQVIGEDWLVEVELENSEASIFLRPTCQLDAIDEDPESFGAKVKAAQTAHDLALVALGEYPEVGAEDQLTMWLGDGGTVQDLLILFRSESDALGERLGKLRLAP</sequence>
<evidence type="ECO:0000313" key="2">
    <source>
        <dbReference type="Proteomes" id="UP000224915"/>
    </source>
</evidence>
<keyword evidence="2" id="KW-1185">Reference proteome</keyword>
<protein>
    <submittedName>
        <fullName evidence="1">Uncharacterized protein</fullName>
    </submittedName>
</protein>
<proteinExistence type="predicted"/>
<organism evidence="1 2">
    <name type="scientific">Serinibacter salmoneus</name>
    <dbReference type="NCBI Taxonomy" id="556530"/>
    <lineage>
        <taxon>Bacteria</taxon>
        <taxon>Bacillati</taxon>
        <taxon>Actinomycetota</taxon>
        <taxon>Actinomycetes</taxon>
        <taxon>Micrococcales</taxon>
        <taxon>Beutenbergiaceae</taxon>
        <taxon>Serinibacter</taxon>
    </lineage>
</organism>
<dbReference type="Proteomes" id="UP000224915">
    <property type="component" value="Unassembled WGS sequence"/>
</dbReference>
<evidence type="ECO:0000313" key="1">
    <source>
        <dbReference type="EMBL" id="PFG19875.1"/>
    </source>
</evidence>